<gene>
    <name evidence="3" type="ORF">GCM10009775_02660</name>
</gene>
<accession>A0ABN2P7R7</accession>
<dbReference type="InterPro" id="IPR008258">
    <property type="entry name" value="Transglycosylase_SLT_dom_1"/>
</dbReference>
<keyword evidence="1" id="KW-1133">Transmembrane helix</keyword>
<dbReference type="Pfam" id="PF01464">
    <property type="entry name" value="SLT"/>
    <property type="match status" value="1"/>
</dbReference>
<comment type="caution">
    <text evidence="3">The sequence shown here is derived from an EMBL/GenBank/DDBJ whole genome shotgun (WGS) entry which is preliminary data.</text>
</comment>
<evidence type="ECO:0000313" key="4">
    <source>
        <dbReference type="Proteomes" id="UP001501343"/>
    </source>
</evidence>
<proteinExistence type="predicted"/>
<organism evidence="3 4">
    <name type="scientific">Microbacterium aoyamense</name>
    <dbReference type="NCBI Taxonomy" id="344166"/>
    <lineage>
        <taxon>Bacteria</taxon>
        <taxon>Bacillati</taxon>
        <taxon>Actinomycetota</taxon>
        <taxon>Actinomycetes</taxon>
        <taxon>Micrococcales</taxon>
        <taxon>Microbacteriaceae</taxon>
        <taxon>Microbacterium</taxon>
    </lineage>
</organism>
<name>A0ABN2P7R7_9MICO</name>
<reference evidence="3 4" key="1">
    <citation type="journal article" date="2019" name="Int. J. Syst. Evol. Microbiol.">
        <title>The Global Catalogue of Microorganisms (GCM) 10K type strain sequencing project: providing services to taxonomists for standard genome sequencing and annotation.</title>
        <authorList>
            <consortium name="The Broad Institute Genomics Platform"/>
            <consortium name="The Broad Institute Genome Sequencing Center for Infectious Disease"/>
            <person name="Wu L."/>
            <person name="Ma J."/>
        </authorList>
    </citation>
    <scope>NUCLEOTIDE SEQUENCE [LARGE SCALE GENOMIC DNA]</scope>
    <source>
        <strain evidence="3 4">JCM 14900</strain>
    </source>
</reference>
<dbReference type="SUPFAM" id="SSF53955">
    <property type="entry name" value="Lysozyme-like"/>
    <property type="match status" value="1"/>
</dbReference>
<dbReference type="Gene3D" id="1.10.530.10">
    <property type="match status" value="1"/>
</dbReference>
<keyword evidence="1" id="KW-0472">Membrane</keyword>
<feature type="transmembrane region" description="Helical" evidence="1">
    <location>
        <begin position="34"/>
        <end position="52"/>
    </location>
</feature>
<dbReference type="EMBL" id="BAAAOF010000001">
    <property type="protein sequence ID" value="GAA1913452.1"/>
    <property type="molecule type" value="Genomic_DNA"/>
</dbReference>
<protein>
    <recommendedName>
        <fullName evidence="2">Transglycosylase SLT domain-containing protein</fullName>
    </recommendedName>
</protein>
<dbReference type="InterPro" id="IPR023346">
    <property type="entry name" value="Lysozyme-like_dom_sf"/>
</dbReference>
<evidence type="ECO:0000259" key="2">
    <source>
        <dbReference type="Pfam" id="PF01464"/>
    </source>
</evidence>
<feature type="domain" description="Transglycosylase SLT" evidence="2">
    <location>
        <begin position="136"/>
        <end position="206"/>
    </location>
</feature>
<sequence length="218" mass="23169">MTPATAQPLAVRAAPVSPRVAPAAPTRWSRRRSVLGVFAAFAAMGFVVAYVGPTGMSISQASADEQTSLFASGLDDVQSREVPADAEPAVAAEFARDGYEVYVKPKPAPVVVKKTPTVAFAPPQYTGGGSPAEWMAAAGIAESDWGYVDYIVGRESGWNPNATNRSSGACGLVQVYPCSKLANAYDPVVNLGWANNYANGRYGSWAGAYNFWITNHWW</sequence>
<evidence type="ECO:0000313" key="3">
    <source>
        <dbReference type="EMBL" id="GAA1913452.1"/>
    </source>
</evidence>
<evidence type="ECO:0000256" key="1">
    <source>
        <dbReference type="SAM" id="Phobius"/>
    </source>
</evidence>
<keyword evidence="1" id="KW-0812">Transmembrane</keyword>
<keyword evidence="4" id="KW-1185">Reference proteome</keyword>
<dbReference type="Proteomes" id="UP001501343">
    <property type="component" value="Unassembled WGS sequence"/>
</dbReference>